<keyword evidence="9" id="KW-0460">Magnesium</keyword>
<comment type="domain">
    <text evidence="12">Contains an N-terminal zinc-binding domain, a central core domain that contains the primase activity, and a C-terminal DnaB-binding domain.</text>
</comment>
<protein>
    <recommendedName>
        <fullName evidence="12">DNA primase</fullName>
        <ecNumber evidence="12">2.7.7.101</ecNumber>
    </recommendedName>
</protein>
<dbReference type="Pfam" id="PF01807">
    <property type="entry name" value="Zn_ribbon_DnaG"/>
    <property type="match status" value="1"/>
</dbReference>
<dbReference type="InterPro" id="IPR037068">
    <property type="entry name" value="DNA_primase_core_N_sf"/>
</dbReference>
<keyword evidence="3 12" id="KW-0808">Transferase</keyword>
<dbReference type="SUPFAM" id="SSF57783">
    <property type="entry name" value="Zinc beta-ribbon"/>
    <property type="match status" value="1"/>
</dbReference>
<evidence type="ECO:0000256" key="5">
    <source>
        <dbReference type="ARBA" id="ARBA00022705"/>
    </source>
</evidence>
<keyword evidence="10 12" id="KW-0238">DNA-binding</keyword>
<dbReference type="InterPro" id="IPR006171">
    <property type="entry name" value="TOPRIM_dom"/>
</dbReference>
<keyword evidence="2 12" id="KW-0639">Primosome</keyword>
<keyword evidence="4 12" id="KW-0548">Nucleotidyltransferase</keyword>
<dbReference type="InterPro" id="IPR002694">
    <property type="entry name" value="Znf_CHC2"/>
</dbReference>
<feature type="zinc finger region" description="CHC2-type" evidence="12">
    <location>
        <begin position="90"/>
        <end position="114"/>
    </location>
</feature>
<comment type="similarity">
    <text evidence="12">Belongs to the DnaG primase family.</text>
</comment>
<evidence type="ECO:0000256" key="10">
    <source>
        <dbReference type="ARBA" id="ARBA00023125"/>
    </source>
</evidence>
<dbReference type="PROSITE" id="PS50880">
    <property type="entry name" value="TOPRIM"/>
    <property type="match status" value="1"/>
</dbReference>
<dbReference type="InterPro" id="IPR006295">
    <property type="entry name" value="DNA_primase_DnaG"/>
</dbReference>
<evidence type="ECO:0000256" key="7">
    <source>
        <dbReference type="ARBA" id="ARBA00022771"/>
    </source>
</evidence>
<keyword evidence="7 12" id="KW-0863">Zinc-finger</keyword>
<comment type="caution">
    <text evidence="14">The sequence shown here is derived from an EMBL/GenBank/DDBJ whole genome shotgun (WGS) entry which is preliminary data.</text>
</comment>
<gene>
    <name evidence="12 14" type="primary">dnaG</name>
    <name evidence="14" type="ORF">OL497_21550</name>
</gene>
<keyword evidence="15" id="KW-1185">Reference proteome</keyword>
<evidence type="ECO:0000256" key="4">
    <source>
        <dbReference type="ARBA" id="ARBA00022695"/>
    </source>
</evidence>
<sequence>MIISKYNEFAVSKDASAPKIITTAIGLHSACIAAAACPEFVFLSYVCSCFDHTVISQNTIQQILSRIDIVEIVGSFVKLKKRGANYMGLCPFHNEKSPSFTVSPSKEIYKCFGCGASGNSISFIMEHEKYSYVEALRWLAQKYQVEVEETEVSPELKQHQQLADSLFIINNFAKEYFTDTLFNAEEGQNVGLSYFEERGFTQETIRKFQLGYCLNTRDAFAQTALAKGYNLEYLQKTGLVTIRNEQPADNYRGRVIFPIHNQSGKVLGFGARILVKSDRAPKYINSPENEIYIKSRVLYGTYFARHAIDKLNECLLVEGYTDVISLHQAGVENVVASSGTSLTQEQLRLIKKYTKNLTILYDGDAAGVKAALRGLDMAIEEGLNVKLVLLPDKEDPDSYVQKIGAEAFRTFIEEHKQDFVLFKLQLTMQEAGNDSNKKSQLVNEIAETISRIDKAEDFTRQQDYIRQCSQLLHIDEQGLIALVNKYIRERLVKREQQQARNHPAPSDDTLSDEAIAAMEAAETGVSVESLLNGDEKQEKELVKILLRFGDKPFSEEEQNTVADYIFHLPYDFEALAESELVKRILREYKLLYDAGNLQDKKWFLYHEDQVLSKQIANILEDKEADLSINWKNRFEIDTVYGDNAYLKDTISTTNYLILRKIKKLILENQEEARKAPDTDQLMRCLEMQMHLKSLEKELTQGMGTVIFK</sequence>
<organism evidence="14 15">
    <name type="scientific">Chitinophaga nivalis</name>
    <dbReference type="NCBI Taxonomy" id="2991709"/>
    <lineage>
        <taxon>Bacteria</taxon>
        <taxon>Pseudomonadati</taxon>
        <taxon>Bacteroidota</taxon>
        <taxon>Chitinophagia</taxon>
        <taxon>Chitinophagales</taxon>
        <taxon>Chitinophagaceae</taxon>
        <taxon>Chitinophaga</taxon>
    </lineage>
</organism>
<evidence type="ECO:0000256" key="11">
    <source>
        <dbReference type="ARBA" id="ARBA00023163"/>
    </source>
</evidence>
<comment type="function">
    <text evidence="12">RNA polymerase that catalyzes the synthesis of short RNA molecules used as primers for DNA polymerase during DNA replication.</text>
</comment>
<dbReference type="RefSeq" id="WP_264733318.1">
    <property type="nucleotide sequence ID" value="NZ_JAPDNR010000001.1"/>
</dbReference>
<evidence type="ECO:0000256" key="2">
    <source>
        <dbReference type="ARBA" id="ARBA00022515"/>
    </source>
</evidence>
<dbReference type="Proteomes" id="UP001207742">
    <property type="component" value="Unassembled WGS sequence"/>
</dbReference>
<comment type="cofactor">
    <cofactor evidence="12">
        <name>Zn(2+)</name>
        <dbReference type="ChEBI" id="CHEBI:29105"/>
    </cofactor>
    <text evidence="12">Binds 1 zinc ion per monomer.</text>
</comment>
<comment type="catalytic activity">
    <reaction evidence="12">
        <text>ssDNA + n NTP = ssDNA/pppN(pN)n-1 hybrid + (n-1) diphosphate.</text>
        <dbReference type="EC" id="2.7.7.101"/>
    </reaction>
</comment>
<proteinExistence type="inferred from homology"/>
<dbReference type="InterPro" id="IPR030846">
    <property type="entry name" value="DnaG_bac"/>
</dbReference>
<evidence type="ECO:0000313" key="14">
    <source>
        <dbReference type="EMBL" id="MCW3486502.1"/>
    </source>
</evidence>
<accession>A0ABT3IR86</accession>
<name>A0ABT3IR86_9BACT</name>
<dbReference type="PANTHER" id="PTHR30313:SF2">
    <property type="entry name" value="DNA PRIMASE"/>
    <property type="match status" value="1"/>
</dbReference>
<keyword evidence="6 12" id="KW-0479">Metal-binding</keyword>
<dbReference type="InterPro" id="IPR050219">
    <property type="entry name" value="DnaG_primase"/>
</dbReference>
<dbReference type="SMART" id="SM00493">
    <property type="entry name" value="TOPRIM"/>
    <property type="match status" value="1"/>
</dbReference>
<dbReference type="EMBL" id="JAPDNS010000002">
    <property type="protein sequence ID" value="MCW3486502.1"/>
    <property type="molecule type" value="Genomic_DNA"/>
</dbReference>
<dbReference type="NCBIfam" id="TIGR01391">
    <property type="entry name" value="dnaG"/>
    <property type="match status" value="1"/>
</dbReference>
<feature type="domain" description="Toprim" evidence="13">
    <location>
        <begin position="312"/>
        <end position="393"/>
    </location>
</feature>
<keyword evidence="5 12" id="KW-0235">DNA replication</keyword>
<dbReference type="EC" id="2.7.7.101" evidence="12"/>
<dbReference type="Gene3D" id="3.90.980.10">
    <property type="entry name" value="DNA primase, catalytic core, N-terminal domain"/>
    <property type="match status" value="1"/>
</dbReference>
<evidence type="ECO:0000256" key="3">
    <source>
        <dbReference type="ARBA" id="ARBA00022679"/>
    </source>
</evidence>
<evidence type="ECO:0000256" key="12">
    <source>
        <dbReference type="HAMAP-Rule" id="MF_00974"/>
    </source>
</evidence>
<comment type="subunit">
    <text evidence="12">Monomer. Interacts with DnaB.</text>
</comment>
<evidence type="ECO:0000256" key="9">
    <source>
        <dbReference type="ARBA" id="ARBA00022842"/>
    </source>
</evidence>
<dbReference type="SMART" id="SM00400">
    <property type="entry name" value="ZnF_CHCC"/>
    <property type="match status" value="1"/>
</dbReference>
<evidence type="ECO:0000256" key="1">
    <source>
        <dbReference type="ARBA" id="ARBA00022478"/>
    </source>
</evidence>
<dbReference type="Gene3D" id="3.40.1360.10">
    <property type="match status" value="1"/>
</dbReference>
<evidence type="ECO:0000259" key="13">
    <source>
        <dbReference type="PROSITE" id="PS50880"/>
    </source>
</evidence>
<dbReference type="InterPro" id="IPR013264">
    <property type="entry name" value="DNAG_N"/>
</dbReference>
<evidence type="ECO:0000256" key="8">
    <source>
        <dbReference type="ARBA" id="ARBA00022833"/>
    </source>
</evidence>
<dbReference type="SUPFAM" id="SSF56731">
    <property type="entry name" value="DNA primase core"/>
    <property type="match status" value="1"/>
</dbReference>
<dbReference type="HAMAP" id="MF_00974">
    <property type="entry name" value="DNA_primase_DnaG"/>
    <property type="match status" value="1"/>
</dbReference>
<keyword evidence="11 12" id="KW-0804">Transcription</keyword>
<dbReference type="CDD" id="cd03364">
    <property type="entry name" value="TOPRIM_DnaG_primases"/>
    <property type="match status" value="1"/>
</dbReference>
<dbReference type="Pfam" id="PF13155">
    <property type="entry name" value="Toprim_2"/>
    <property type="match status" value="1"/>
</dbReference>
<evidence type="ECO:0000313" key="15">
    <source>
        <dbReference type="Proteomes" id="UP001207742"/>
    </source>
</evidence>
<dbReference type="Gene3D" id="3.90.580.10">
    <property type="entry name" value="Zinc finger, CHC2-type domain"/>
    <property type="match status" value="1"/>
</dbReference>
<dbReference type="PANTHER" id="PTHR30313">
    <property type="entry name" value="DNA PRIMASE"/>
    <property type="match status" value="1"/>
</dbReference>
<keyword evidence="8 12" id="KW-0862">Zinc</keyword>
<dbReference type="InterPro" id="IPR036977">
    <property type="entry name" value="DNA_primase_Znf_CHC2"/>
</dbReference>
<keyword evidence="1 12" id="KW-0240">DNA-directed RNA polymerase</keyword>
<evidence type="ECO:0000256" key="6">
    <source>
        <dbReference type="ARBA" id="ARBA00022723"/>
    </source>
</evidence>
<dbReference type="Pfam" id="PF08275">
    <property type="entry name" value="DNAG_N"/>
    <property type="match status" value="1"/>
</dbReference>
<dbReference type="InterPro" id="IPR034151">
    <property type="entry name" value="TOPRIM_DnaG_bac"/>
</dbReference>
<reference evidence="14 15" key="1">
    <citation type="submission" date="2022-10" db="EMBL/GenBank/DDBJ databases">
        <title>Chitinophaga nivalis PC15 sp. nov., isolated from Pyeongchang county, South Korea.</title>
        <authorList>
            <person name="Trinh H.N."/>
        </authorList>
    </citation>
    <scope>NUCLEOTIDE SEQUENCE [LARGE SCALE GENOMIC DNA]</scope>
    <source>
        <strain evidence="14 15">PC14</strain>
    </source>
</reference>